<protein>
    <submittedName>
        <fullName evidence="2">Uncharacterized protein</fullName>
    </submittedName>
</protein>
<feature type="region of interest" description="Disordered" evidence="1">
    <location>
        <begin position="1"/>
        <end position="21"/>
    </location>
</feature>
<name>V7I776_9CLOT</name>
<evidence type="ECO:0000313" key="3">
    <source>
        <dbReference type="Proteomes" id="UP000017747"/>
    </source>
</evidence>
<dbReference type="STRING" id="994573.T472_0204830"/>
<reference evidence="2 3" key="1">
    <citation type="journal article" date="2014" name="Genome Announc.">
        <title>Genome Sequence of Youngiibacter fragilis, the Type Strain of the Genus Youngiibacter.</title>
        <authorList>
            <person name="Wawrik C.B."/>
            <person name="Callaghan A.V."/>
            <person name="Stamps B.W."/>
            <person name="Wawrik B."/>
        </authorList>
    </citation>
    <scope>NUCLEOTIDE SEQUENCE [LARGE SCALE GENOMIC DNA]</scope>
    <source>
        <strain evidence="2 3">232.1</strain>
    </source>
</reference>
<proteinExistence type="predicted"/>
<dbReference type="eggNOG" id="ENOG502Z7VB">
    <property type="taxonomic scope" value="Bacteria"/>
</dbReference>
<dbReference type="PATRIC" id="fig|994573.3.peg.907"/>
<dbReference type="AlphaFoldDB" id="V7I776"/>
<dbReference type="EMBL" id="AXUN02000068">
    <property type="protein sequence ID" value="ETA81723.1"/>
    <property type="molecule type" value="Genomic_DNA"/>
</dbReference>
<dbReference type="Proteomes" id="UP000017747">
    <property type="component" value="Unassembled WGS sequence"/>
</dbReference>
<organism evidence="2 3">
    <name type="scientific">Youngiibacter fragilis 232.1</name>
    <dbReference type="NCBI Taxonomy" id="994573"/>
    <lineage>
        <taxon>Bacteria</taxon>
        <taxon>Bacillati</taxon>
        <taxon>Bacillota</taxon>
        <taxon>Clostridia</taxon>
        <taxon>Eubacteriales</taxon>
        <taxon>Clostridiaceae</taxon>
        <taxon>Youngiibacter</taxon>
    </lineage>
</organism>
<gene>
    <name evidence="2" type="ORF">T472_0204830</name>
</gene>
<keyword evidence="3" id="KW-1185">Reference proteome</keyword>
<accession>V7I776</accession>
<comment type="caution">
    <text evidence="2">The sequence shown here is derived from an EMBL/GenBank/DDBJ whole genome shotgun (WGS) entry which is preliminary data.</text>
</comment>
<sequence>MEGVNMNRKKKQETREKASTRQLMGIDGITGHSLVTPHGELVFFMIKPTNISVLSESSVGARIYALMNVLKGIAEIEMLCLNSRENFEDNKSHLKARMDAEQNPVIRKLLMQDQTALDRMQVQMATAREFLIIIRLRNEKERDVQPYLSRIEKSLKDQGFTVRKAAESDIKRLLGVYYEQNVTTEQYEDYDGERWVILNE</sequence>
<evidence type="ECO:0000256" key="1">
    <source>
        <dbReference type="SAM" id="MobiDB-lite"/>
    </source>
</evidence>
<evidence type="ECO:0000313" key="2">
    <source>
        <dbReference type="EMBL" id="ETA81723.1"/>
    </source>
</evidence>